<proteinExistence type="predicted"/>
<dbReference type="EMBL" id="CM047898">
    <property type="protein sequence ID" value="KAJ0104858.1"/>
    <property type="molecule type" value="Genomic_DNA"/>
</dbReference>
<protein>
    <submittedName>
        <fullName evidence="1">Uncharacterized protein</fullName>
    </submittedName>
</protein>
<reference evidence="2" key="1">
    <citation type="journal article" date="2023" name="G3 (Bethesda)">
        <title>Genome assembly and association tests identify interacting loci associated with vigor, precocity, and sex in interspecific pistachio rootstocks.</title>
        <authorList>
            <person name="Palmer W."/>
            <person name="Jacygrad E."/>
            <person name="Sagayaradj S."/>
            <person name="Cavanaugh K."/>
            <person name="Han R."/>
            <person name="Bertier L."/>
            <person name="Beede B."/>
            <person name="Kafkas S."/>
            <person name="Golino D."/>
            <person name="Preece J."/>
            <person name="Michelmore R."/>
        </authorList>
    </citation>
    <scope>NUCLEOTIDE SEQUENCE [LARGE SCALE GENOMIC DNA]</scope>
</reference>
<accession>A0ACC1BYC3</accession>
<keyword evidence="2" id="KW-1185">Reference proteome</keyword>
<comment type="caution">
    <text evidence="1">The sequence shown here is derived from an EMBL/GenBank/DDBJ whole genome shotgun (WGS) entry which is preliminary data.</text>
</comment>
<sequence length="14" mass="1874">MNDFLIDWFRYLQL</sequence>
<dbReference type="Proteomes" id="UP001164250">
    <property type="component" value="Chromosome 2"/>
</dbReference>
<evidence type="ECO:0000313" key="2">
    <source>
        <dbReference type="Proteomes" id="UP001164250"/>
    </source>
</evidence>
<name>A0ACC1BYC3_9ROSI</name>
<organism evidence="1 2">
    <name type="scientific">Pistacia atlantica</name>
    <dbReference type="NCBI Taxonomy" id="434234"/>
    <lineage>
        <taxon>Eukaryota</taxon>
        <taxon>Viridiplantae</taxon>
        <taxon>Streptophyta</taxon>
        <taxon>Embryophyta</taxon>
        <taxon>Tracheophyta</taxon>
        <taxon>Spermatophyta</taxon>
        <taxon>Magnoliopsida</taxon>
        <taxon>eudicotyledons</taxon>
        <taxon>Gunneridae</taxon>
        <taxon>Pentapetalae</taxon>
        <taxon>rosids</taxon>
        <taxon>malvids</taxon>
        <taxon>Sapindales</taxon>
        <taxon>Anacardiaceae</taxon>
        <taxon>Pistacia</taxon>
    </lineage>
</organism>
<gene>
    <name evidence="1" type="ORF">Patl1_19438</name>
</gene>
<evidence type="ECO:0000313" key="1">
    <source>
        <dbReference type="EMBL" id="KAJ0104858.1"/>
    </source>
</evidence>